<dbReference type="AlphaFoldDB" id="A0A150ND43"/>
<protein>
    <submittedName>
        <fullName evidence="1">Uncharacterized protein</fullName>
    </submittedName>
</protein>
<dbReference type="Proteomes" id="UP000075517">
    <property type="component" value="Unassembled WGS sequence"/>
</dbReference>
<reference evidence="1 2" key="1">
    <citation type="submission" date="2016-01" db="EMBL/GenBank/DDBJ databases">
        <title>Draft Genome Sequences of Seven Thermophilic Sporeformers Isolated from Foods.</title>
        <authorList>
            <person name="Berendsen E.M."/>
            <person name="Wells-Bennik M.H."/>
            <person name="Krawcyk A.O."/>
            <person name="De Jong A."/>
            <person name="Holsappel S."/>
            <person name="Eijlander R.T."/>
            <person name="Kuipers O.P."/>
        </authorList>
    </citation>
    <scope>NUCLEOTIDE SEQUENCE [LARGE SCALE GENOMIC DNA]</scope>
    <source>
        <strain evidence="1 2">B4114</strain>
    </source>
</reference>
<sequence>MCPRCNAGFKISFYRTYEGLKLYERGAKAIAEQLFLSYL</sequence>
<organism evidence="1 2">
    <name type="scientific">Geobacillus stearothermophilus</name>
    <name type="common">Bacillus stearothermophilus</name>
    <dbReference type="NCBI Taxonomy" id="1422"/>
    <lineage>
        <taxon>Bacteria</taxon>
        <taxon>Bacillati</taxon>
        <taxon>Bacillota</taxon>
        <taxon>Bacilli</taxon>
        <taxon>Bacillales</taxon>
        <taxon>Anoxybacillaceae</taxon>
        <taxon>Geobacillus</taxon>
    </lineage>
</organism>
<dbReference type="EMBL" id="LQYY01000038">
    <property type="protein sequence ID" value="KYD34605.1"/>
    <property type="molecule type" value="Genomic_DNA"/>
</dbReference>
<dbReference type="PATRIC" id="fig|1422.17.peg.2523"/>
<comment type="caution">
    <text evidence="1">The sequence shown here is derived from an EMBL/GenBank/DDBJ whole genome shotgun (WGS) entry which is preliminary data.</text>
</comment>
<name>A0A150ND43_GEOSE</name>
<gene>
    <name evidence="1" type="ORF">B4114_3065</name>
</gene>
<accession>A0A150ND43</accession>
<proteinExistence type="predicted"/>
<evidence type="ECO:0000313" key="1">
    <source>
        <dbReference type="EMBL" id="KYD34605.1"/>
    </source>
</evidence>
<evidence type="ECO:0000313" key="2">
    <source>
        <dbReference type="Proteomes" id="UP000075517"/>
    </source>
</evidence>